<proteinExistence type="predicted"/>
<protein>
    <submittedName>
        <fullName evidence="1">Uncharacterized protein</fullName>
    </submittedName>
</protein>
<reference evidence="1" key="1">
    <citation type="submission" date="2023-05" db="EMBL/GenBank/DDBJ databases">
        <authorList>
            <consortium name="ELIXIR-Norway"/>
        </authorList>
    </citation>
    <scope>NUCLEOTIDE SEQUENCE</scope>
</reference>
<accession>A0AC60A9Y2</accession>
<evidence type="ECO:0000313" key="1">
    <source>
        <dbReference type="EMBL" id="CAN0563413.1"/>
    </source>
</evidence>
<name>A0AC60A9Y2_RANTA</name>
<organism evidence="1 2">
    <name type="scientific">Rangifer tarandus platyrhynchus</name>
    <name type="common">Svalbard reindeer</name>
    <dbReference type="NCBI Taxonomy" id="3082113"/>
    <lineage>
        <taxon>Eukaryota</taxon>
        <taxon>Metazoa</taxon>
        <taxon>Chordata</taxon>
        <taxon>Craniata</taxon>
        <taxon>Vertebrata</taxon>
        <taxon>Euteleostomi</taxon>
        <taxon>Mammalia</taxon>
        <taxon>Eutheria</taxon>
        <taxon>Laurasiatheria</taxon>
        <taxon>Artiodactyla</taxon>
        <taxon>Ruminantia</taxon>
        <taxon>Pecora</taxon>
        <taxon>Cervidae</taxon>
        <taxon>Odocoileinae</taxon>
        <taxon>Rangifer</taxon>
    </lineage>
</organism>
<dbReference type="EMBL" id="OX596092">
    <property type="protein sequence ID" value="CAN0563413.1"/>
    <property type="molecule type" value="Genomic_DNA"/>
</dbReference>
<evidence type="ECO:0000313" key="2">
    <source>
        <dbReference type="Proteomes" id="UP001162501"/>
    </source>
</evidence>
<gene>
    <name evidence="1" type="ORF">MRATA1EN22A_LOCUS27517</name>
</gene>
<reference evidence="1" key="2">
    <citation type="submission" date="2025-03" db="EMBL/GenBank/DDBJ databases">
        <authorList>
            <consortium name="ELIXIR-Norway"/>
            <consortium name="Elixir Norway"/>
        </authorList>
    </citation>
    <scope>NUCLEOTIDE SEQUENCE</scope>
</reference>
<dbReference type="Proteomes" id="UP001162501">
    <property type="component" value="Chromosome 8"/>
</dbReference>
<sequence>MRSSSQKPEVHRPGLCPHGDGTWAPQADPRGLRDPPVLIERHGCHGHAAQAGTHHCDAAPASFPGSPSVCRVPSSSPGHWETGNSAAHQAPPPLMEPQEAARGEAGWALQELSGHFVQGTGATLRTAGLTDRDGSLTRAPALRHRGGC</sequence>